<dbReference type="EMBL" id="KI660373">
    <property type="protein sequence ID" value="ETN74279.1"/>
    <property type="molecule type" value="Genomic_DNA"/>
</dbReference>
<evidence type="ECO:0000313" key="2">
    <source>
        <dbReference type="Proteomes" id="UP000053676"/>
    </source>
</evidence>
<dbReference type="AlphaFoldDB" id="W2SX19"/>
<reference evidence="2" key="1">
    <citation type="journal article" date="2014" name="Nat. Genet.">
        <title>Genome of the human hookworm Necator americanus.</title>
        <authorList>
            <person name="Tang Y.T."/>
            <person name="Gao X."/>
            <person name="Rosa B.A."/>
            <person name="Abubucker S."/>
            <person name="Hallsworth-Pepin K."/>
            <person name="Martin J."/>
            <person name="Tyagi R."/>
            <person name="Heizer E."/>
            <person name="Zhang X."/>
            <person name="Bhonagiri-Palsikar V."/>
            <person name="Minx P."/>
            <person name="Warren W.C."/>
            <person name="Wang Q."/>
            <person name="Zhan B."/>
            <person name="Hotez P.J."/>
            <person name="Sternberg P.W."/>
            <person name="Dougall A."/>
            <person name="Gaze S.T."/>
            <person name="Mulvenna J."/>
            <person name="Sotillo J."/>
            <person name="Ranganathan S."/>
            <person name="Rabelo E.M."/>
            <person name="Wilson R.K."/>
            <person name="Felgner P.L."/>
            <person name="Bethony J."/>
            <person name="Hawdon J.M."/>
            <person name="Gasser R.B."/>
            <person name="Loukas A."/>
            <person name="Mitreva M."/>
        </authorList>
    </citation>
    <scope>NUCLEOTIDE SEQUENCE [LARGE SCALE GENOMIC DNA]</scope>
</reference>
<name>W2SX19_NECAM</name>
<keyword evidence="2" id="KW-1185">Reference proteome</keyword>
<protein>
    <submittedName>
        <fullName evidence="1">Uncharacterized protein</fullName>
    </submittedName>
</protein>
<evidence type="ECO:0000313" key="1">
    <source>
        <dbReference type="EMBL" id="ETN74279.1"/>
    </source>
</evidence>
<accession>W2SX19</accession>
<gene>
    <name evidence="1" type="ORF">NECAME_13090</name>
</gene>
<organism evidence="1 2">
    <name type="scientific">Necator americanus</name>
    <name type="common">Human hookworm</name>
    <dbReference type="NCBI Taxonomy" id="51031"/>
    <lineage>
        <taxon>Eukaryota</taxon>
        <taxon>Metazoa</taxon>
        <taxon>Ecdysozoa</taxon>
        <taxon>Nematoda</taxon>
        <taxon>Chromadorea</taxon>
        <taxon>Rhabditida</taxon>
        <taxon>Rhabditina</taxon>
        <taxon>Rhabditomorpha</taxon>
        <taxon>Strongyloidea</taxon>
        <taxon>Ancylostomatidae</taxon>
        <taxon>Bunostominae</taxon>
        <taxon>Necator</taxon>
    </lineage>
</organism>
<proteinExistence type="predicted"/>
<sequence length="70" mass="7792">MKIRKKAVLEKANKACNLINRECNGDKFLTTPIYRLWQGTQGLVMVRTAAIHACHALAPAMFCVMTAVET</sequence>
<dbReference type="KEGG" id="nai:NECAME_13090"/>
<dbReference type="Proteomes" id="UP000053676">
    <property type="component" value="Unassembled WGS sequence"/>
</dbReference>